<dbReference type="InterPro" id="IPR051319">
    <property type="entry name" value="Oligoribo/pAp-PDE_c-di-AMP_PDE"/>
</dbReference>
<evidence type="ECO:0000259" key="9">
    <source>
        <dbReference type="Pfam" id="PF01368"/>
    </source>
</evidence>
<evidence type="ECO:0000256" key="5">
    <source>
        <dbReference type="ARBA" id="ARBA00023136"/>
    </source>
</evidence>
<dbReference type="PIRSF" id="PIRSF026583">
    <property type="entry name" value="YybT"/>
    <property type="match status" value="1"/>
</dbReference>
<feature type="binding site" evidence="7">
    <location>
        <position position="425"/>
    </location>
    <ligand>
        <name>Mn(2+)</name>
        <dbReference type="ChEBI" id="CHEBI:29035"/>
        <label>2</label>
    </ligand>
</feature>
<dbReference type="GO" id="GO:0003676">
    <property type="term" value="F:nucleic acid binding"/>
    <property type="evidence" value="ECO:0007669"/>
    <property type="project" value="UniProtKB-UniRule"/>
</dbReference>
<dbReference type="EC" id="3.1.4.-" evidence="6"/>
<dbReference type="Pfam" id="PF24898">
    <property type="entry name" value="GGDEF_GdpP"/>
    <property type="match status" value="1"/>
</dbReference>
<keyword evidence="5 6" id="KW-0472">Membrane</keyword>
<dbReference type="InterPro" id="IPR038763">
    <property type="entry name" value="DHH_sf"/>
</dbReference>
<dbReference type="InterPro" id="IPR049553">
    <property type="entry name" value="GdpP-like_PAS"/>
</dbReference>
<dbReference type="InterPro" id="IPR001667">
    <property type="entry name" value="DDH_dom"/>
</dbReference>
<evidence type="ECO:0000256" key="1">
    <source>
        <dbReference type="ARBA" id="ARBA00004651"/>
    </source>
</evidence>
<dbReference type="PANTHER" id="PTHR47618">
    <property type="entry name" value="BIFUNCTIONAL OLIGORIBONUCLEASE AND PAP PHOSPHATASE NRNA"/>
    <property type="match status" value="1"/>
</dbReference>
<organism evidence="12 13">
    <name type="scientific">Clostridium cadaveris</name>
    <dbReference type="NCBI Taxonomy" id="1529"/>
    <lineage>
        <taxon>Bacteria</taxon>
        <taxon>Bacillati</taxon>
        <taxon>Bacillota</taxon>
        <taxon>Clostridia</taxon>
        <taxon>Eubacteriales</taxon>
        <taxon>Clostridiaceae</taxon>
        <taxon>Clostridium</taxon>
    </lineage>
</organism>
<proteinExistence type="inferred from homology"/>
<feature type="binding site" evidence="7">
    <location>
        <position position="352"/>
    </location>
    <ligand>
        <name>Mn(2+)</name>
        <dbReference type="ChEBI" id="CHEBI:29035"/>
        <label>1</label>
    </ligand>
</feature>
<evidence type="ECO:0000313" key="12">
    <source>
        <dbReference type="EMBL" id="SFG00949.1"/>
    </source>
</evidence>
<feature type="domain" description="Cyclic-di-AMP phosphodiesterase GdpP-like PAS" evidence="11">
    <location>
        <begin position="70"/>
        <end position="149"/>
    </location>
</feature>
<comment type="subcellular location">
    <subcellularLocation>
        <location evidence="1">Cell membrane</location>
        <topology evidence="1">Multi-pass membrane protein</topology>
    </subcellularLocation>
</comment>
<keyword evidence="7" id="KW-0479">Metal-binding</keyword>
<feature type="transmembrane region" description="Helical" evidence="8">
    <location>
        <begin position="32"/>
        <end position="48"/>
    </location>
</feature>
<feature type="binding site" evidence="7">
    <location>
        <position position="449"/>
    </location>
    <ligand>
        <name>Mn(2+)</name>
        <dbReference type="ChEBI" id="CHEBI:29035"/>
        <label>2</label>
    </ligand>
</feature>
<dbReference type="GO" id="GO:0016787">
    <property type="term" value="F:hydrolase activity"/>
    <property type="evidence" value="ECO:0007669"/>
    <property type="project" value="UniProtKB-UniRule"/>
</dbReference>
<evidence type="ECO:0000259" key="11">
    <source>
        <dbReference type="Pfam" id="PF21370"/>
    </source>
</evidence>
<dbReference type="FunFam" id="3.90.1640.10:FF:000002">
    <property type="entry name" value="Cyclic-di-AMP phosphodiesterase"/>
    <property type="match status" value="1"/>
</dbReference>
<evidence type="ECO:0000256" key="3">
    <source>
        <dbReference type="ARBA" id="ARBA00022692"/>
    </source>
</evidence>
<keyword evidence="13" id="KW-1185">Reference proteome</keyword>
<comment type="function">
    <text evidence="6">Has phosphodiesterase (PDE) activity against cyclic-di-AMP (c-di-AMP).</text>
</comment>
<keyword evidence="4 8" id="KW-1133">Transmembrane helix</keyword>
<evidence type="ECO:0000256" key="7">
    <source>
        <dbReference type="PIRSR" id="PIRSR026583-50"/>
    </source>
</evidence>
<evidence type="ECO:0000313" key="13">
    <source>
        <dbReference type="Proteomes" id="UP000182135"/>
    </source>
</evidence>
<dbReference type="STRING" id="1529.SAMN04487885_12032"/>
<dbReference type="InterPro" id="IPR003156">
    <property type="entry name" value="DHHA1_dom"/>
</dbReference>
<keyword evidence="7" id="KW-0464">Manganese</keyword>
<comment type="catalytic activity">
    <reaction evidence="6">
        <text>3',3'-c-di-AMP + H2O = 5'-O-phosphonoadenylyl-(3'-&gt;5')-adenosine + H(+)</text>
        <dbReference type="Rhea" id="RHEA:54420"/>
        <dbReference type="ChEBI" id="CHEBI:15377"/>
        <dbReference type="ChEBI" id="CHEBI:15378"/>
        <dbReference type="ChEBI" id="CHEBI:71500"/>
        <dbReference type="ChEBI" id="CHEBI:138171"/>
    </reaction>
</comment>
<dbReference type="GO" id="GO:0106409">
    <property type="term" value="F:cyclic-di-AMP phosphodiesterase activity"/>
    <property type="evidence" value="ECO:0007669"/>
    <property type="project" value="RHEA"/>
</dbReference>
<comment type="cofactor">
    <cofactor evidence="7">
        <name>Mn(2+)</name>
        <dbReference type="ChEBI" id="CHEBI:29035"/>
    </cofactor>
    <text evidence="7">For phosphodiesterase activity, probably binds 2 Mn(2+) per subunit.</text>
</comment>
<protein>
    <recommendedName>
        <fullName evidence="6">Cyclic-di-AMP phosphodiesterase</fullName>
        <ecNumber evidence="6">3.1.4.-</ecNumber>
    </recommendedName>
</protein>
<dbReference type="Pfam" id="PF02272">
    <property type="entry name" value="DHHA1"/>
    <property type="match status" value="1"/>
</dbReference>
<evidence type="ECO:0000256" key="6">
    <source>
        <dbReference type="PIRNR" id="PIRNR026583"/>
    </source>
</evidence>
<dbReference type="Gene3D" id="3.30.450.20">
    <property type="entry name" value="PAS domain"/>
    <property type="match status" value="1"/>
</dbReference>
<evidence type="ECO:0000256" key="2">
    <source>
        <dbReference type="ARBA" id="ARBA00022475"/>
    </source>
</evidence>
<gene>
    <name evidence="12" type="ORF">SAMN04487885_12032</name>
</gene>
<feature type="binding site" evidence="7">
    <location>
        <position position="425"/>
    </location>
    <ligand>
        <name>Mn(2+)</name>
        <dbReference type="ChEBI" id="CHEBI:29035"/>
        <label>1</label>
    </ligand>
</feature>
<feature type="binding site" evidence="7">
    <location>
        <position position="358"/>
    </location>
    <ligand>
        <name>Mn(2+)</name>
        <dbReference type="ChEBI" id="CHEBI:29035"/>
        <label>2</label>
    </ligand>
</feature>
<dbReference type="Pfam" id="PF21370">
    <property type="entry name" value="PAS_GdpP"/>
    <property type="match status" value="1"/>
</dbReference>
<dbReference type="Gene3D" id="3.90.1640.10">
    <property type="entry name" value="inorganic pyrophosphatase (n-terminal core)"/>
    <property type="match status" value="1"/>
</dbReference>
<dbReference type="Proteomes" id="UP000182135">
    <property type="component" value="Unassembled WGS sequence"/>
</dbReference>
<feature type="binding site" evidence="7">
    <location>
        <position position="504"/>
    </location>
    <ligand>
        <name>Mn(2+)</name>
        <dbReference type="ChEBI" id="CHEBI:29035"/>
        <label>2</label>
    </ligand>
</feature>
<sequence>MNKFKSFLPNTNIYVVISSLLMIVIFMWKDKFLGFLLLAIFILVLVYIRKTVKEKEKDWNEFLENNSKSIDRATHNTLKNLPFPMMILDENGEITWYNKKFLSVFNLKDILGQNIIKLISNFNTKDVIKSKVSSYKYVNILDEYYDVYTNIVNIDEGYGANRTIIILYFYQVTSYKKNVEYREGIMLIEVDNLDEVIKGTEENKRPILIAEIERFIMNYASSINAMIKKYASNKYILSVKDSVIKEEMNNKFDVLDKIREIDLGNKLNVTLSIGIGRMGENPMINNTYANSAKELALGRGGDQAVVKSGEKLDFFGGKAKEFEKRTKVRARVIAHALRDLIEESSNVYIMGHRNPDMDAFGSAIGLTSVARNLGKQCRIVLEESNNSIKYILDKMNNDNNYNGWVITPNECLEELDENSLLILVDVHSRSYVQNEEIVNNVKSLVIIDHHRRTVDFIEGAILTYIEIYASSTSELVTEMIQYMLEKPKLTQLEAEALLAGICIDTKNFFLKTGVRTFEAASFLRRLGADTIDVKKMFGHDLSSYIKKFEIIKNAVVENNIAIAVSPGNIQETVVGAQAADELLNITGIQASFVLVRIKDDIFISGRSFGDINVQLILEALGGGGHLTIAGAKLTNITNEEAVERLKDAINKYSREGE</sequence>
<dbReference type="Gene3D" id="3.10.310.30">
    <property type="match status" value="1"/>
</dbReference>
<dbReference type="RefSeq" id="WP_242948630.1">
    <property type="nucleotide sequence ID" value="NZ_FOOE01000020.1"/>
</dbReference>
<dbReference type="PANTHER" id="PTHR47618:SF2">
    <property type="entry name" value="CYCLIC-DI-AMP PHOSPHODIESTERASE GDPP"/>
    <property type="match status" value="1"/>
</dbReference>
<dbReference type="InterPro" id="IPR014528">
    <property type="entry name" value="GdpP/PdeA"/>
</dbReference>
<dbReference type="SUPFAM" id="SSF64182">
    <property type="entry name" value="DHH phosphoesterases"/>
    <property type="match status" value="1"/>
</dbReference>
<feature type="binding site" evidence="7">
    <location>
        <position position="356"/>
    </location>
    <ligand>
        <name>Mn(2+)</name>
        <dbReference type="ChEBI" id="CHEBI:29035"/>
        <label>1</label>
    </ligand>
</feature>
<keyword evidence="3 8" id="KW-0812">Transmembrane</keyword>
<comment type="similarity">
    <text evidence="6">Belongs to the GdpP/PdeA phosphodiesterase family.</text>
</comment>
<reference evidence="12 13" key="1">
    <citation type="submission" date="2016-10" db="EMBL/GenBank/DDBJ databases">
        <authorList>
            <person name="de Groot N.N."/>
        </authorList>
    </citation>
    <scope>NUCLEOTIDE SEQUENCE [LARGE SCALE GENOMIC DNA]</scope>
    <source>
        <strain evidence="12 13">NLAE-zl-G419</strain>
    </source>
</reference>
<dbReference type="eggNOG" id="COG3887">
    <property type="taxonomic scope" value="Bacteria"/>
</dbReference>
<dbReference type="EMBL" id="FOOE01000020">
    <property type="protein sequence ID" value="SFG00949.1"/>
    <property type="molecule type" value="Genomic_DNA"/>
</dbReference>
<accession>A0A1I2NDL7</accession>
<dbReference type="InterPro" id="IPR000014">
    <property type="entry name" value="PAS"/>
</dbReference>
<evidence type="ECO:0000259" key="10">
    <source>
        <dbReference type="Pfam" id="PF02272"/>
    </source>
</evidence>
<dbReference type="GO" id="GO:0046872">
    <property type="term" value="F:metal ion binding"/>
    <property type="evidence" value="ECO:0007669"/>
    <property type="project" value="UniProtKB-KW"/>
</dbReference>
<evidence type="ECO:0000256" key="8">
    <source>
        <dbReference type="SAM" id="Phobius"/>
    </source>
</evidence>
<feature type="domain" description="DDH" evidence="9">
    <location>
        <begin position="346"/>
        <end position="501"/>
    </location>
</feature>
<feature type="transmembrane region" description="Helical" evidence="8">
    <location>
        <begin position="7"/>
        <end position="26"/>
    </location>
</feature>
<dbReference type="CDD" id="cd00130">
    <property type="entry name" value="PAS"/>
    <property type="match status" value="1"/>
</dbReference>
<evidence type="ECO:0000256" key="4">
    <source>
        <dbReference type="ARBA" id="ARBA00022989"/>
    </source>
</evidence>
<feature type="domain" description="DHHA1" evidence="10">
    <location>
        <begin position="574"/>
        <end position="652"/>
    </location>
</feature>
<keyword evidence="6" id="KW-0378">Hydrolase</keyword>
<dbReference type="GO" id="GO:0005886">
    <property type="term" value="C:plasma membrane"/>
    <property type="evidence" value="ECO:0007669"/>
    <property type="project" value="UniProtKB-SubCell"/>
</dbReference>
<name>A0A1I2NDL7_9CLOT</name>
<keyword evidence="2 6" id="KW-1003">Cell membrane</keyword>
<dbReference type="AlphaFoldDB" id="A0A1I2NDL7"/>
<dbReference type="Pfam" id="PF01368">
    <property type="entry name" value="DHH"/>
    <property type="match status" value="1"/>
</dbReference>